<dbReference type="Gene3D" id="2.130.10.10">
    <property type="entry name" value="YVTN repeat-like/Quinoprotein amine dehydrogenase"/>
    <property type="match status" value="1"/>
</dbReference>
<dbReference type="AlphaFoldDB" id="A0A2H0CT70"/>
<dbReference type="Proteomes" id="UP000230638">
    <property type="component" value="Unassembled WGS sequence"/>
</dbReference>
<dbReference type="SMART" id="SM00564">
    <property type="entry name" value="PQQ"/>
    <property type="match status" value="2"/>
</dbReference>
<dbReference type="InterPro" id="IPR011047">
    <property type="entry name" value="Quinoprotein_ADH-like_sf"/>
</dbReference>
<name>A0A2H0CT70_9BACT</name>
<feature type="non-terminal residue" evidence="1">
    <location>
        <position position="1"/>
    </location>
</feature>
<protein>
    <recommendedName>
        <fullName evidence="3">Pyrrolo-quinoline quinone</fullName>
    </recommendedName>
</protein>
<dbReference type="EMBL" id="PCTL01000032">
    <property type="protein sequence ID" value="PIP73046.1"/>
    <property type="molecule type" value="Genomic_DNA"/>
</dbReference>
<dbReference type="SUPFAM" id="SSF50998">
    <property type="entry name" value="Quinoprotein alcohol dehydrogenase-like"/>
    <property type="match status" value="1"/>
</dbReference>
<sequence>TLRAFSSKTTIPTPVPLWTQTDSFRFSFAPLIDDNDHIIMTDTDIGLRAYDMDGAVLWTRPIGNNLQNPPTLDQSGNILFSRNDTLFTVDPTTGAVISTFHLPGVPSSGRSALSVDGANRKYLIKTLIPITLLAIDADIVWTFHLERPTNAPAIGDSILYIVSDDVLYALGE</sequence>
<proteinExistence type="predicted"/>
<gene>
    <name evidence="1" type="ORF">COW88_03185</name>
</gene>
<evidence type="ECO:0000313" key="2">
    <source>
        <dbReference type="Proteomes" id="UP000230638"/>
    </source>
</evidence>
<organism evidence="1 2">
    <name type="scientific">Candidatus Lloydbacteria bacterium CG22_combo_CG10-13_8_21_14_all_47_15</name>
    <dbReference type="NCBI Taxonomy" id="1974635"/>
    <lineage>
        <taxon>Bacteria</taxon>
        <taxon>Candidatus Lloydiibacteriota</taxon>
    </lineage>
</organism>
<dbReference type="InterPro" id="IPR018391">
    <property type="entry name" value="PQQ_b-propeller_rpt"/>
</dbReference>
<dbReference type="InterPro" id="IPR015943">
    <property type="entry name" value="WD40/YVTN_repeat-like_dom_sf"/>
</dbReference>
<comment type="caution">
    <text evidence="1">The sequence shown here is derived from an EMBL/GenBank/DDBJ whole genome shotgun (WGS) entry which is preliminary data.</text>
</comment>
<evidence type="ECO:0000313" key="1">
    <source>
        <dbReference type="EMBL" id="PIP73046.1"/>
    </source>
</evidence>
<reference evidence="1 2" key="1">
    <citation type="submission" date="2017-09" db="EMBL/GenBank/DDBJ databases">
        <title>Depth-based differentiation of microbial function through sediment-hosted aquifers and enrichment of novel symbionts in the deep terrestrial subsurface.</title>
        <authorList>
            <person name="Probst A.J."/>
            <person name="Ladd B."/>
            <person name="Jarett J.K."/>
            <person name="Geller-Mcgrath D.E."/>
            <person name="Sieber C.M."/>
            <person name="Emerson J.B."/>
            <person name="Anantharaman K."/>
            <person name="Thomas B.C."/>
            <person name="Malmstrom R."/>
            <person name="Stieglmeier M."/>
            <person name="Klingl A."/>
            <person name="Woyke T."/>
            <person name="Ryan C.M."/>
            <person name="Banfield J.F."/>
        </authorList>
    </citation>
    <scope>NUCLEOTIDE SEQUENCE [LARGE SCALE GENOMIC DNA]</scope>
    <source>
        <strain evidence="1">CG22_combo_CG10-13_8_21_14_all_47_15</strain>
    </source>
</reference>
<accession>A0A2H0CT70</accession>
<evidence type="ECO:0008006" key="3">
    <source>
        <dbReference type="Google" id="ProtNLM"/>
    </source>
</evidence>